<dbReference type="RefSeq" id="WP_407124067.1">
    <property type="nucleotide sequence ID" value="NZ_JBGQQI010000016.1"/>
</dbReference>
<reference evidence="1 2" key="1">
    <citation type="submission" date="2024-08" db="EMBL/GenBank/DDBJ databases">
        <authorList>
            <person name="Arias E."/>
        </authorList>
    </citation>
    <scope>NUCLEOTIDE SEQUENCE [LARGE SCALE GENOMIC DNA]</scope>
    <source>
        <strain evidence="1 2">FAM 24106</strain>
    </source>
</reference>
<name>A0ABW8UPU2_9LACT</name>
<proteinExistence type="predicted"/>
<keyword evidence="2" id="KW-1185">Reference proteome</keyword>
<sequence>MSCIFSQTDTIHQNLLSPNLLQQIASILSSFRSNYYCQIIEAHALESVVALGVTWKNPIHPHAEYFTIYIDDSIREVDALQNQLLNELEKNSLLSNSDRIIYSLMSNQVNTISLLESNGYDLIRMTYEPTLIVEDCLTHITELSHPTALTYKEALSNPSLKIELLDLLKRNYINTHQVNPAANLTLSEWESLLLDGQPDWELSLVGLTNGSVSSYITIFSSDQASIEIGWMGLEEQKPASYSELKQLFKKQLELFRSKGVNTIEPEIDTTDYYACELFSFINVTELESFNTYRKII</sequence>
<protein>
    <submittedName>
        <fullName evidence="1">Uncharacterized protein</fullName>
    </submittedName>
</protein>
<evidence type="ECO:0000313" key="2">
    <source>
        <dbReference type="Proteomes" id="UP001625374"/>
    </source>
</evidence>
<accession>A0ABW8UPU2</accession>
<dbReference type="Proteomes" id="UP001625374">
    <property type="component" value="Unassembled WGS sequence"/>
</dbReference>
<gene>
    <name evidence="1" type="ORF">ACEN37_07150</name>
</gene>
<dbReference type="EMBL" id="JBGQQK010000018">
    <property type="protein sequence ID" value="MFL2103033.1"/>
    <property type="molecule type" value="Genomic_DNA"/>
</dbReference>
<organism evidence="1 2">
    <name type="scientific">Marinilactibacillus psychrotolerans</name>
    <dbReference type="NCBI Taxonomy" id="191770"/>
    <lineage>
        <taxon>Bacteria</taxon>
        <taxon>Bacillati</taxon>
        <taxon>Bacillota</taxon>
        <taxon>Bacilli</taxon>
        <taxon>Lactobacillales</taxon>
        <taxon>Carnobacteriaceae</taxon>
        <taxon>Marinilactibacillus</taxon>
    </lineage>
</organism>
<comment type="caution">
    <text evidence="1">The sequence shown here is derived from an EMBL/GenBank/DDBJ whole genome shotgun (WGS) entry which is preliminary data.</text>
</comment>
<evidence type="ECO:0000313" key="1">
    <source>
        <dbReference type="EMBL" id="MFL2103033.1"/>
    </source>
</evidence>